<organism evidence="2 3">
    <name type="scientific">Candidatus Enterocola intestinipullorum</name>
    <dbReference type="NCBI Taxonomy" id="2840783"/>
    <lineage>
        <taxon>Bacteria</taxon>
        <taxon>Pseudomonadati</taxon>
        <taxon>Bacteroidota</taxon>
        <taxon>Bacteroidia</taxon>
        <taxon>Bacteroidales</taxon>
        <taxon>Candidatus Enterocola</taxon>
    </lineage>
</organism>
<dbReference type="AlphaFoldDB" id="A0A9D9EFW5"/>
<accession>A0A9D9EFW5</accession>
<dbReference type="EMBL" id="JADIMR010000083">
    <property type="protein sequence ID" value="MBO8447192.1"/>
    <property type="molecule type" value="Genomic_DNA"/>
</dbReference>
<reference evidence="2" key="2">
    <citation type="journal article" date="2021" name="PeerJ">
        <title>Extensive microbial diversity within the chicken gut microbiome revealed by metagenomics and culture.</title>
        <authorList>
            <person name="Gilroy R."/>
            <person name="Ravi A."/>
            <person name="Getino M."/>
            <person name="Pursley I."/>
            <person name="Horton D.L."/>
            <person name="Alikhan N.F."/>
            <person name="Baker D."/>
            <person name="Gharbi K."/>
            <person name="Hall N."/>
            <person name="Watson M."/>
            <person name="Adriaenssens E.M."/>
            <person name="Foster-Nyarko E."/>
            <person name="Jarju S."/>
            <person name="Secka A."/>
            <person name="Antonio M."/>
            <person name="Oren A."/>
            <person name="Chaudhuri R.R."/>
            <person name="La Ragione R."/>
            <person name="Hildebrand F."/>
            <person name="Pallen M.J."/>
        </authorList>
    </citation>
    <scope>NUCLEOTIDE SEQUENCE</scope>
    <source>
        <strain evidence="2">D3-1215</strain>
    </source>
</reference>
<dbReference type="Proteomes" id="UP000823637">
    <property type="component" value="Unassembled WGS sequence"/>
</dbReference>
<protein>
    <submittedName>
        <fullName evidence="2">SPOR domain-containing protein</fullName>
    </submittedName>
</protein>
<evidence type="ECO:0000259" key="1">
    <source>
        <dbReference type="PROSITE" id="PS51724"/>
    </source>
</evidence>
<evidence type="ECO:0000313" key="2">
    <source>
        <dbReference type="EMBL" id="MBO8447192.1"/>
    </source>
</evidence>
<dbReference type="Pfam" id="PF05036">
    <property type="entry name" value="SPOR"/>
    <property type="match status" value="1"/>
</dbReference>
<feature type="domain" description="SPOR" evidence="1">
    <location>
        <begin position="102"/>
        <end position="179"/>
    </location>
</feature>
<name>A0A9D9EFW5_9BACT</name>
<dbReference type="GO" id="GO:0042834">
    <property type="term" value="F:peptidoglycan binding"/>
    <property type="evidence" value="ECO:0007669"/>
    <property type="project" value="InterPro"/>
</dbReference>
<evidence type="ECO:0000313" key="3">
    <source>
        <dbReference type="Proteomes" id="UP000823637"/>
    </source>
</evidence>
<dbReference type="InterPro" id="IPR036680">
    <property type="entry name" value="SPOR-like_sf"/>
</dbReference>
<dbReference type="PROSITE" id="PS51724">
    <property type="entry name" value="SPOR"/>
    <property type="match status" value="1"/>
</dbReference>
<reference evidence="2" key="1">
    <citation type="submission" date="2020-10" db="EMBL/GenBank/DDBJ databases">
        <authorList>
            <person name="Gilroy R."/>
        </authorList>
    </citation>
    <scope>NUCLEOTIDE SEQUENCE</scope>
    <source>
        <strain evidence="2">D3-1215</strain>
    </source>
</reference>
<dbReference type="Gene3D" id="3.30.70.1070">
    <property type="entry name" value="Sporulation related repeat"/>
    <property type="match status" value="1"/>
</dbReference>
<comment type="caution">
    <text evidence="2">The sequence shown here is derived from an EMBL/GenBank/DDBJ whole genome shotgun (WGS) entry which is preliminary data.</text>
</comment>
<dbReference type="InterPro" id="IPR007730">
    <property type="entry name" value="SPOR-like_dom"/>
</dbReference>
<proteinExistence type="predicted"/>
<gene>
    <name evidence="2" type="ORF">IAC32_05565</name>
</gene>
<dbReference type="SUPFAM" id="SSF110997">
    <property type="entry name" value="Sporulation related repeat"/>
    <property type="match status" value="1"/>
</dbReference>
<sequence>MYEPATGGDTISPAGDKVVIMTEEYAVEESTGLIEDEADTVSFKSMPAPVSANAQAEVQVADSTEAAKTATAGKAGESPAVAAAATDKISKSQDVHSNLDGSPLAMRYHVVVGSFQSEVNALNLSNVLKKQGCNSIVVVTNNSKYRVFYYSTNDESDLREHLAQARKLYPDAWMLDTLQ</sequence>